<name>A0A941AU89_9GAMM</name>
<feature type="compositionally biased region" description="Basic and acidic residues" evidence="1">
    <location>
        <begin position="135"/>
        <end position="144"/>
    </location>
</feature>
<dbReference type="RefSeq" id="WP_210536664.1">
    <property type="nucleotide sequence ID" value="NZ_JAGKTC010000002.1"/>
</dbReference>
<reference evidence="4" key="1">
    <citation type="journal article" date="2016" name="Int. J. Syst. Evol. Microbiol.">
        <title>Pseudoxanthomonas helianthi sp. nov., isolated from roots of Jerusalem artichoke (Helianthus tuberosus).</title>
        <authorList>
            <person name="Kittiwongwattana C."/>
            <person name="Thawai C."/>
        </authorList>
    </citation>
    <scope>NUCLEOTIDE SEQUENCE</scope>
    <source>
        <strain evidence="4">110414</strain>
    </source>
</reference>
<feature type="region of interest" description="Disordered" evidence="1">
    <location>
        <begin position="135"/>
        <end position="159"/>
    </location>
</feature>
<evidence type="ECO:0000313" key="4">
    <source>
        <dbReference type="EMBL" id="MBP3984809.1"/>
    </source>
</evidence>
<proteinExistence type="predicted"/>
<feature type="chain" id="PRO_5037636343" evidence="2">
    <location>
        <begin position="20"/>
        <end position="159"/>
    </location>
</feature>
<organism evidence="4 5">
    <name type="scientific">Pseudoxanthomonas helianthi</name>
    <dbReference type="NCBI Taxonomy" id="1453541"/>
    <lineage>
        <taxon>Bacteria</taxon>
        <taxon>Pseudomonadati</taxon>
        <taxon>Pseudomonadota</taxon>
        <taxon>Gammaproteobacteria</taxon>
        <taxon>Lysobacterales</taxon>
        <taxon>Lysobacteraceae</taxon>
        <taxon>Pseudoxanthomonas</taxon>
    </lineage>
</organism>
<dbReference type="EMBL" id="JAGKTC010000002">
    <property type="protein sequence ID" value="MBP3984809.1"/>
    <property type="molecule type" value="Genomic_DNA"/>
</dbReference>
<dbReference type="AlphaFoldDB" id="A0A941AU89"/>
<evidence type="ECO:0000256" key="1">
    <source>
        <dbReference type="SAM" id="MobiDB-lite"/>
    </source>
</evidence>
<feature type="signal peptide" evidence="2">
    <location>
        <begin position="1"/>
        <end position="19"/>
    </location>
</feature>
<sequence length="159" mass="16599">MNLRIVRSALWLGALALLAACSSGPVRRISPPAASIQQLTVNADGSWKVDLRLQNYSSIPMRFDNAKLALTVADQPAGELQASPAISIGPESADVVSVAFAPALAAKLAVADALAGRRTVGYTLKGTMSAVPEDAKSRSFDVDSRNTLSPMPGLQGVLR</sequence>
<dbReference type="PROSITE" id="PS51257">
    <property type="entry name" value="PROKAR_LIPOPROTEIN"/>
    <property type="match status" value="1"/>
</dbReference>
<dbReference type="Pfam" id="PF03168">
    <property type="entry name" value="LEA_2"/>
    <property type="match status" value="1"/>
</dbReference>
<keyword evidence="2" id="KW-0732">Signal</keyword>
<evidence type="ECO:0000256" key="2">
    <source>
        <dbReference type="SAM" id="SignalP"/>
    </source>
</evidence>
<dbReference type="Gene3D" id="2.60.40.1820">
    <property type="match status" value="1"/>
</dbReference>
<reference evidence="4" key="2">
    <citation type="submission" date="2021-03" db="EMBL/GenBank/DDBJ databases">
        <authorList>
            <person name="Cao W."/>
        </authorList>
    </citation>
    <scope>NUCLEOTIDE SEQUENCE</scope>
    <source>
        <strain evidence="4">110414</strain>
    </source>
</reference>
<keyword evidence="5" id="KW-1185">Reference proteome</keyword>
<dbReference type="SUPFAM" id="SSF117070">
    <property type="entry name" value="LEA14-like"/>
    <property type="match status" value="1"/>
</dbReference>
<dbReference type="Proteomes" id="UP000673447">
    <property type="component" value="Unassembled WGS sequence"/>
</dbReference>
<protein>
    <submittedName>
        <fullName evidence="4">LEA type 2 family protein</fullName>
    </submittedName>
</protein>
<comment type="caution">
    <text evidence="4">The sequence shown here is derived from an EMBL/GenBank/DDBJ whole genome shotgun (WGS) entry which is preliminary data.</text>
</comment>
<feature type="domain" description="Late embryogenesis abundant protein LEA-2 subgroup" evidence="3">
    <location>
        <begin position="51"/>
        <end position="142"/>
    </location>
</feature>
<dbReference type="InterPro" id="IPR004864">
    <property type="entry name" value="LEA_2"/>
</dbReference>
<accession>A0A941AU89</accession>
<gene>
    <name evidence="4" type="ORF">J5837_10330</name>
</gene>
<evidence type="ECO:0000313" key="5">
    <source>
        <dbReference type="Proteomes" id="UP000673447"/>
    </source>
</evidence>
<evidence type="ECO:0000259" key="3">
    <source>
        <dbReference type="Pfam" id="PF03168"/>
    </source>
</evidence>